<dbReference type="Pfam" id="PF18312">
    <property type="entry name" value="ScsC_N"/>
    <property type="match status" value="1"/>
</dbReference>
<organism evidence="9 12">
    <name type="scientific">Legionella pneumophila</name>
    <dbReference type="NCBI Taxonomy" id="446"/>
    <lineage>
        <taxon>Bacteria</taxon>
        <taxon>Pseudomonadati</taxon>
        <taxon>Pseudomonadota</taxon>
        <taxon>Gammaproteobacteria</taxon>
        <taxon>Legionellales</taxon>
        <taxon>Legionellaceae</taxon>
        <taxon>Legionella</taxon>
    </lineage>
</organism>
<proteinExistence type="predicted"/>
<evidence type="ECO:0000256" key="6">
    <source>
        <dbReference type="SAM" id="SignalP"/>
    </source>
</evidence>
<dbReference type="Gene3D" id="3.40.30.10">
    <property type="entry name" value="Glutaredoxin"/>
    <property type="match status" value="1"/>
</dbReference>
<evidence type="ECO:0000313" key="10">
    <source>
        <dbReference type="EMBL" id="STX79984.1"/>
    </source>
</evidence>
<evidence type="ECO:0000313" key="12">
    <source>
        <dbReference type="Proteomes" id="UP001071279"/>
    </source>
</evidence>
<reference evidence="9" key="4">
    <citation type="submission" date="2022-12" db="EMBL/GenBank/DDBJ databases">
        <title>Comparative genomics of Legionella pneumophila isolates from the West Bank and Germany support molecular epidemiology of Legionnaires disease.</title>
        <authorList>
            <person name="Zayed A.R."/>
            <person name="Bitar D.M."/>
            <person name="Steinert M."/>
            <person name="Lueck C."/>
            <person name="Brettar I."/>
            <person name="Hoefle M.G."/>
            <person name="Bunk B."/>
        </authorList>
    </citation>
    <scope>NUCLEOTIDE SEQUENCE</scope>
    <source>
        <strain evidence="9">H23</strain>
    </source>
</reference>
<evidence type="ECO:0000256" key="2">
    <source>
        <dbReference type="ARBA" id="ARBA00023002"/>
    </source>
</evidence>
<evidence type="ECO:0000256" key="5">
    <source>
        <dbReference type="SAM" id="Coils"/>
    </source>
</evidence>
<sequence>MKFTSLLTAGALASTLVSPAIMAADTASASLSDAQKKEIEKVIHDYLINNPEVLLEASQALQQKQQQNMQQQAQAAIQENAEQVFQGKLTTVGNPKGNVTLVEFFDYQCIHCKKMASTIENLVKKDSGLRVIYKEFPIFGKTSDLASRVALAAGMQGKYQAMHNALITIDKRLDEKTVMDAAKSIGLDMQKLKKDMDSQEVTDILDANRQLAEKLHLMGTPAFIIGSTPDGQYKKGSEISFIPGATSEQSLRELIKKAAGN</sequence>
<dbReference type="AlphaFoldDB" id="A0A128ZWM7"/>
<dbReference type="InterPro" id="IPR001853">
    <property type="entry name" value="DSBA-like_thioredoxin_dom"/>
</dbReference>
<dbReference type="EMBL" id="DACWHX010000008">
    <property type="protein sequence ID" value="HAU1880129.1"/>
    <property type="molecule type" value="Genomic_DNA"/>
</dbReference>
<dbReference type="PANTHER" id="PTHR13887:SF14">
    <property type="entry name" value="DISULFIDE BOND FORMATION PROTEIN D"/>
    <property type="match status" value="1"/>
</dbReference>
<reference evidence="10 11" key="2">
    <citation type="submission" date="2018-06" db="EMBL/GenBank/DDBJ databases">
        <authorList>
            <consortium name="Pathogen Informatics"/>
            <person name="Doyle S."/>
        </authorList>
    </citation>
    <scope>NUCLEOTIDE SEQUENCE [LARGE SCALE GENOMIC DNA]</scope>
    <source>
        <strain evidence="10 11">NCTC12000</strain>
    </source>
</reference>
<dbReference type="PROSITE" id="PS51352">
    <property type="entry name" value="THIOREDOXIN_2"/>
    <property type="match status" value="1"/>
</dbReference>
<dbReference type="GO" id="GO:0016491">
    <property type="term" value="F:oxidoreductase activity"/>
    <property type="evidence" value="ECO:0007669"/>
    <property type="project" value="UniProtKB-KW"/>
</dbReference>
<dbReference type="OMA" id="MYETKSD"/>
<keyword evidence="4" id="KW-0676">Redox-active center</keyword>
<dbReference type="SUPFAM" id="SSF52833">
    <property type="entry name" value="Thioredoxin-like"/>
    <property type="match status" value="1"/>
</dbReference>
<evidence type="ECO:0000256" key="1">
    <source>
        <dbReference type="ARBA" id="ARBA00022729"/>
    </source>
</evidence>
<keyword evidence="1 6" id="KW-0732">Signal</keyword>
<feature type="domain" description="Thioredoxin" evidence="7">
    <location>
        <begin position="70"/>
        <end position="260"/>
    </location>
</feature>
<dbReference type="Pfam" id="PF01323">
    <property type="entry name" value="DSBA"/>
    <property type="match status" value="1"/>
</dbReference>
<dbReference type="eggNOG" id="COG1651">
    <property type="taxonomic scope" value="Bacteria"/>
</dbReference>
<dbReference type="Proteomes" id="UP001071279">
    <property type="component" value="Unassembled WGS sequence"/>
</dbReference>
<gene>
    <name evidence="10" type="primary">dsbA_2</name>
    <name evidence="8" type="ORF">JBJ86_07735</name>
    <name evidence="10" type="ORF">NCTC12000_01982</name>
    <name evidence="9" type="ORF">O6C86_08575</name>
</gene>
<dbReference type="EMBL" id="UGOL01000001">
    <property type="protein sequence ID" value="STX79984.1"/>
    <property type="molecule type" value="Genomic_DNA"/>
</dbReference>
<dbReference type="Proteomes" id="UP000254631">
    <property type="component" value="Unassembled WGS sequence"/>
</dbReference>
<dbReference type="EMBL" id="JAPXIC010000052">
    <property type="protein sequence ID" value="MCZ4719275.1"/>
    <property type="molecule type" value="Genomic_DNA"/>
</dbReference>
<protein>
    <submittedName>
        <fullName evidence="10">27 kDa outer membrane protein</fullName>
    </submittedName>
    <submittedName>
        <fullName evidence="9">DsbA family protein</fullName>
    </submittedName>
</protein>
<dbReference type="RefSeq" id="WP_010947567.1">
    <property type="nucleotide sequence ID" value="NZ_BAZA01000009.1"/>
</dbReference>
<dbReference type="Proteomes" id="UP000866496">
    <property type="component" value="Unassembled WGS sequence"/>
</dbReference>
<feature type="signal peptide" evidence="6">
    <location>
        <begin position="1"/>
        <end position="23"/>
    </location>
</feature>
<evidence type="ECO:0000313" key="9">
    <source>
        <dbReference type="EMBL" id="MCZ4719275.1"/>
    </source>
</evidence>
<dbReference type="GeneID" id="57035833"/>
<evidence type="ECO:0000313" key="11">
    <source>
        <dbReference type="Proteomes" id="UP000254631"/>
    </source>
</evidence>
<dbReference type="InterPro" id="IPR013766">
    <property type="entry name" value="Thioredoxin_domain"/>
</dbReference>
<feature type="coiled-coil region" evidence="5">
    <location>
        <begin position="54"/>
        <end position="81"/>
    </location>
</feature>
<dbReference type="InterPro" id="IPR041205">
    <property type="entry name" value="ScsC_N"/>
</dbReference>
<evidence type="ECO:0000256" key="4">
    <source>
        <dbReference type="ARBA" id="ARBA00023284"/>
    </source>
</evidence>
<keyword evidence="3" id="KW-1015">Disulfide bond</keyword>
<dbReference type="InterPro" id="IPR036249">
    <property type="entry name" value="Thioredoxin-like_sf"/>
</dbReference>
<accession>A0A128ZWM7</accession>
<feature type="chain" id="PRO_5014245304" evidence="6">
    <location>
        <begin position="24"/>
        <end position="261"/>
    </location>
</feature>
<evidence type="ECO:0000259" key="7">
    <source>
        <dbReference type="PROSITE" id="PS51352"/>
    </source>
</evidence>
<dbReference type="PANTHER" id="PTHR13887">
    <property type="entry name" value="GLUTATHIONE S-TRANSFERASE KAPPA"/>
    <property type="match status" value="1"/>
</dbReference>
<evidence type="ECO:0000256" key="3">
    <source>
        <dbReference type="ARBA" id="ARBA00023157"/>
    </source>
</evidence>
<dbReference type="CDD" id="cd03023">
    <property type="entry name" value="DsbA_Com1_like"/>
    <property type="match status" value="1"/>
</dbReference>
<keyword evidence="5" id="KW-0175">Coiled coil</keyword>
<evidence type="ECO:0000313" key="8">
    <source>
        <dbReference type="EMBL" id="HAU1880129.1"/>
    </source>
</evidence>
<reference evidence="8" key="3">
    <citation type="submission" date="2019-10" db="EMBL/GenBank/DDBJ databases">
        <authorList>
            <consortium name="NCBI Pathogen Detection Project"/>
        </authorList>
    </citation>
    <scope>NUCLEOTIDE SEQUENCE</scope>
    <source>
        <strain evidence="8">AZ00058701</strain>
    </source>
</reference>
<reference evidence="8" key="1">
    <citation type="journal article" date="2018" name="Genome Biol.">
        <title>SKESA: strategic k-mer extension for scrupulous assemblies.</title>
        <authorList>
            <person name="Souvorov A."/>
            <person name="Agarwala R."/>
            <person name="Lipman D.J."/>
        </authorList>
    </citation>
    <scope>NUCLEOTIDE SEQUENCE</scope>
    <source>
        <strain evidence="8">AZ00058701</strain>
    </source>
</reference>
<keyword evidence="2" id="KW-0560">Oxidoreductase</keyword>
<name>A0A128ZWM7_LEGPN</name>